<evidence type="ECO:0000313" key="3">
    <source>
        <dbReference type="Proteomes" id="UP000242765"/>
    </source>
</evidence>
<evidence type="ECO:0000313" key="2">
    <source>
        <dbReference type="EMBL" id="OTG66799.1"/>
    </source>
</evidence>
<dbReference type="GO" id="GO:0016020">
    <property type="term" value="C:membrane"/>
    <property type="evidence" value="ECO:0007669"/>
    <property type="project" value="InterPro"/>
</dbReference>
<dbReference type="GO" id="GO:0008233">
    <property type="term" value="F:peptidase activity"/>
    <property type="evidence" value="ECO:0007669"/>
    <property type="project" value="InterPro"/>
</dbReference>
<feature type="domain" description="Peptidase C39" evidence="1">
    <location>
        <begin position="13"/>
        <end position="68"/>
    </location>
</feature>
<comment type="caution">
    <text evidence="2">The sequence shown here is derived from an EMBL/GenBank/DDBJ whole genome shotgun (WGS) entry which is preliminary data.</text>
</comment>
<evidence type="ECO:0000259" key="1">
    <source>
        <dbReference type="Pfam" id="PF03412"/>
    </source>
</evidence>
<dbReference type="GO" id="GO:0006508">
    <property type="term" value="P:proteolysis"/>
    <property type="evidence" value="ECO:0007669"/>
    <property type="project" value="InterPro"/>
</dbReference>
<keyword evidence="3" id="KW-1185">Reference proteome</keyword>
<dbReference type="Pfam" id="PF03412">
    <property type="entry name" value="Peptidase_C39"/>
    <property type="match status" value="1"/>
</dbReference>
<dbReference type="InterPro" id="IPR005074">
    <property type="entry name" value="Peptidase_C39"/>
</dbReference>
<dbReference type="AlphaFoldDB" id="A0A1Y3CLN7"/>
<gene>
    <name evidence="2" type="ORF">B9T28_05120</name>
</gene>
<name>A0A1Y3CLN7_9GAMM</name>
<reference evidence="2 3" key="1">
    <citation type="submission" date="2017-04" db="EMBL/GenBank/DDBJ databases">
        <title>High diversity of culturable Acinetobacter species in natural soil and water ecosystems.</title>
        <authorList>
            <person name="Nemec A."/>
            <person name="Radolfova-Krizova L."/>
        </authorList>
    </citation>
    <scope>NUCLEOTIDE SEQUENCE [LARGE SCALE GENOMIC DNA]</scope>
    <source>
        <strain evidence="2 3">ANC 4999</strain>
    </source>
</reference>
<dbReference type="Proteomes" id="UP000242765">
    <property type="component" value="Unassembled WGS sequence"/>
</dbReference>
<dbReference type="OrthoDB" id="6710077at2"/>
<dbReference type="RefSeq" id="WP_086203044.1">
    <property type="nucleotide sequence ID" value="NZ_NEGB01000002.1"/>
</dbReference>
<sequence length="179" mass="20289">MALNIPESLLNLESNCGVFALWMIFQQHGIEKNIEELIQASKHDRVDGTFTIALAFALKKFGFNVSFYTDPDPNIDPDEIIFYENAQVQGVHIHAALSYQQIQQAVESGKLVIVYYDTLDGIGNQSLVYSIDEHEICFFDSFEAMPAQVFEQQRNVDGICQQVIVIDDQNFNLHSSTLH</sequence>
<protein>
    <submittedName>
        <fullName evidence="2">Peptidase C39</fullName>
    </submittedName>
</protein>
<organism evidence="2 3">
    <name type="scientific">Acinetobacter silvestris</name>
    <dbReference type="NCBI Taxonomy" id="1977882"/>
    <lineage>
        <taxon>Bacteria</taxon>
        <taxon>Pseudomonadati</taxon>
        <taxon>Pseudomonadota</taxon>
        <taxon>Gammaproteobacteria</taxon>
        <taxon>Moraxellales</taxon>
        <taxon>Moraxellaceae</taxon>
        <taxon>Acinetobacter</taxon>
    </lineage>
</organism>
<dbReference type="EMBL" id="NEGB01000002">
    <property type="protein sequence ID" value="OTG66799.1"/>
    <property type="molecule type" value="Genomic_DNA"/>
</dbReference>
<dbReference type="GO" id="GO:0005524">
    <property type="term" value="F:ATP binding"/>
    <property type="evidence" value="ECO:0007669"/>
    <property type="project" value="InterPro"/>
</dbReference>
<accession>A0A1Y3CLN7</accession>
<proteinExistence type="predicted"/>
<dbReference type="Gene3D" id="3.90.70.10">
    <property type="entry name" value="Cysteine proteinases"/>
    <property type="match status" value="1"/>
</dbReference>
<dbReference type="STRING" id="1977882.B9T28_05120"/>